<proteinExistence type="predicted"/>
<feature type="compositionally biased region" description="Polar residues" evidence="3">
    <location>
        <begin position="93"/>
        <end position="102"/>
    </location>
</feature>
<dbReference type="EMBL" id="JBHUMM010000025">
    <property type="protein sequence ID" value="MFD2672118.1"/>
    <property type="molecule type" value="Genomic_DNA"/>
</dbReference>
<sequence length="223" mass="23102">MKKKKRPCPNKCPRGPRGLPGQRGPAGTAGPPGSQGPRGLRGPRGATGATGPQGPVGNQGPVGPTTSGTELVSFSGQETQVVPGDTNFRYTDINPNGSTDTDVSPDLSAGTFTILNTGAYLINWSFDIRNTNTEAANLIVSLFQEDQRIAITGIPNVLPNVLRAVPGSIAVLATQNTLFRFVNETNIVPTNSLAVQVEPAVTSEGGGTLFAGIGSWVNIVRIG</sequence>
<dbReference type="Pfam" id="PF01391">
    <property type="entry name" value="Collagen"/>
    <property type="match status" value="1"/>
</dbReference>
<feature type="region of interest" description="Disordered" evidence="3">
    <location>
        <begin position="1"/>
        <end position="70"/>
    </location>
</feature>
<gene>
    <name evidence="4" type="ORF">ACFSUC_10950</name>
</gene>
<organism evidence="4 5">
    <name type="scientific">Marinicrinis sediminis</name>
    <dbReference type="NCBI Taxonomy" id="1652465"/>
    <lineage>
        <taxon>Bacteria</taxon>
        <taxon>Bacillati</taxon>
        <taxon>Bacillota</taxon>
        <taxon>Bacilli</taxon>
        <taxon>Bacillales</taxon>
        <taxon>Paenibacillaceae</taxon>
    </lineage>
</organism>
<evidence type="ECO:0008006" key="6">
    <source>
        <dbReference type="Google" id="ProtNLM"/>
    </source>
</evidence>
<comment type="caution">
    <text evidence="4">The sequence shown here is derived from an EMBL/GenBank/DDBJ whole genome shotgun (WGS) entry which is preliminary data.</text>
</comment>
<feature type="compositionally biased region" description="Low complexity" evidence="3">
    <location>
        <begin position="9"/>
        <end position="25"/>
    </location>
</feature>
<keyword evidence="5" id="KW-1185">Reference proteome</keyword>
<evidence type="ECO:0000256" key="3">
    <source>
        <dbReference type="SAM" id="MobiDB-lite"/>
    </source>
</evidence>
<comment type="subcellular location">
    <subcellularLocation>
        <location evidence="1">Secreted</location>
    </subcellularLocation>
</comment>
<feature type="region of interest" description="Disordered" evidence="3">
    <location>
        <begin position="82"/>
        <end position="105"/>
    </location>
</feature>
<dbReference type="InterPro" id="IPR008160">
    <property type="entry name" value="Collagen"/>
</dbReference>
<dbReference type="RefSeq" id="WP_379929631.1">
    <property type="nucleotide sequence ID" value="NZ_JBHUMM010000025.1"/>
</dbReference>
<evidence type="ECO:0000313" key="5">
    <source>
        <dbReference type="Proteomes" id="UP001597497"/>
    </source>
</evidence>
<dbReference type="PANTHER" id="PTHR15427">
    <property type="entry name" value="EMILIN ELASTIN MICROFIBRIL INTERFACE-LOCATED PROTEIN ELASTIN MICROFIBRIL INTERFACER"/>
    <property type="match status" value="1"/>
</dbReference>
<dbReference type="PANTHER" id="PTHR15427:SF33">
    <property type="entry name" value="COLLAGEN IV NC1 DOMAIN-CONTAINING PROTEIN"/>
    <property type="match status" value="1"/>
</dbReference>
<keyword evidence="2" id="KW-0964">Secreted</keyword>
<protein>
    <recommendedName>
        <fullName evidence="6">Collagen-like protein</fullName>
    </recommendedName>
</protein>
<dbReference type="Proteomes" id="UP001597497">
    <property type="component" value="Unassembled WGS sequence"/>
</dbReference>
<evidence type="ECO:0000256" key="1">
    <source>
        <dbReference type="ARBA" id="ARBA00004613"/>
    </source>
</evidence>
<accession>A0ABW5RAY8</accession>
<name>A0ABW5RAY8_9BACL</name>
<dbReference type="InterPro" id="IPR050392">
    <property type="entry name" value="Collagen/C1q_domain"/>
</dbReference>
<evidence type="ECO:0000313" key="4">
    <source>
        <dbReference type="EMBL" id="MFD2672118.1"/>
    </source>
</evidence>
<reference evidence="5" key="1">
    <citation type="journal article" date="2019" name="Int. J. Syst. Evol. Microbiol.">
        <title>The Global Catalogue of Microorganisms (GCM) 10K type strain sequencing project: providing services to taxonomists for standard genome sequencing and annotation.</title>
        <authorList>
            <consortium name="The Broad Institute Genomics Platform"/>
            <consortium name="The Broad Institute Genome Sequencing Center for Infectious Disease"/>
            <person name="Wu L."/>
            <person name="Ma J."/>
        </authorList>
    </citation>
    <scope>NUCLEOTIDE SEQUENCE [LARGE SCALE GENOMIC DNA]</scope>
    <source>
        <strain evidence="5">KCTC 33676</strain>
    </source>
</reference>
<evidence type="ECO:0000256" key="2">
    <source>
        <dbReference type="ARBA" id="ARBA00022525"/>
    </source>
</evidence>
<feature type="compositionally biased region" description="Low complexity" evidence="3">
    <location>
        <begin position="52"/>
        <end position="64"/>
    </location>
</feature>